<evidence type="ECO:0000256" key="1">
    <source>
        <dbReference type="SAM" id="MobiDB-lite"/>
    </source>
</evidence>
<organism evidence="2 3">
    <name type="scientific">Caballeronia insecticola</name>
    <dbReference type="NCBI Taxonomy" id="758793"/>
    <lineage>
        <taxon>Bacteria</taxon>
        <taxon>Pseudomonadati</taxon>
        <taxon>Pseudomonadota</taxon>
        <taxon>Betaproteobacteria</taxon>
        <taxon>Burkholderiales</taxon>
        <taxon>Burkholderiaceae</taxon>
        <taxon>Caballeronia</taxon>
    </lineage>
</organism>
<dbReference type="AlphaFoldDB" id="A0A060PJJ2"/>
<sequence>MNAWPNSNEGVAHESRRHQLQWQSGKNTLVDNLLAPRMNPQKFEIETINAGSSGSNAERLKGEDYGGLQVDLMTLDSPIVDVGASNV</sequence>
<reference evidence="2 3" key="1">
    <citation type="journal article" date="2013" name="Genome Announc.">
        <title>Complete Genome Sequence of Burkholderia sp. Strain RPE64, Bacterial Symbiont of the Bean Bug Riptortus pedestris.</title>
        <authorList>
            <person name="Shibata T.F."/>
            <person name="Maeda T."/>
            <person name="Nikoh N."/>
            <person name="Yamaguchi K."/>
            <person name="Oshima K."/>
            <person name="Hattori M."/>
            <person name="Nishiyama T."/>
            <person name="Hasebe M."/>
            <person name="Fukatsu T."/>
            <person name="Kikuchi Y."/>
            <person name="Shigenobu S."/>
        </authorList>
    </citation>
    <scope>NUCLEOTIDE SEQUENCE [LARGE SCALE GENOMIC DNA]</scope>
    <source>
        <plasmid evidence="2 3">p2</plasmid>
    </source>
</reference>
<dbReference type="Proteomes" id="UP000013966">
    <property type="component" value="Plasmid p2"/>
</dbReference>
<name>A0A060PJJ2_9BURK</name>
<accession>A0A060PJJ2</accession>
<dbReference type="KEGG" id="buo:BRPE64_ECDS02210"/>
<evidence type="ECO:0000313" key="2">
    <source>
        <dbReference type="EMBL" id="BAO94103.1"/>
    </source>
</evidence>
<reference evidence="2 3" key="2">
    <citation type="journal article" date="2018" name="Int. J. Syst. Evol. Microbiol.">
        <title>Burkholderia insecticola sp. nov., a gut symbiotic bacterium of the bean bug Riptortus pedestris.</title>
        <authorList>
            <person name="Takeshita K."/>
            <person name="Tamaki H."/>
            <person name="Ohbayashi T."/>
            <person name="Meng X.-Y."/>
            <person name="Sone T."/>
            <person name="Mitani Y."/>
            <person name="Peeters C."/>
            <person name="Kikuchi Y."/>
            <person name="Vandamme P."/>
        </authorList>
    </citation>
    <scope>NUCLEOTIDE SEQUENCE [LARGE SCALE GENOMIC DNA]</scope>
    <source>
        <strain evidence="2">RPE64</strain>
        <plasmid evidence="2 3">p2</plasmid>
    </source>
</reference>
<keyword evidence="3" id="KW-1185">Reference proteome</keyword>
<feature type="region of interest" description="Disordered" evidence="1">
    <location>
        <begin position="1"/>
        <end position="24"/>
    </location>
</feature>
<evidence type="ECO:0000313" key="3">
    <source>
        <dbReference type="Proteomes" id="UP000013966"/>
    </source>
</evidence>
<protein>
    <submittedName>
        <fullName evidence="2">Putative plasmid stable inheritance protein</fullName>
    </submittedName>
</protein>
<gene>
    <name evidence="2" type="ORF">BRPE64_ECDS02210</name>
</gene>
<proteinExistence type="predicted"/>
<geneLocation type="plasmid" evidence="2 3">
    <name>p2</name>
</geneLocation>
<keyword evidence="2" id="KW-0614">Plasmid</keyword>
<dbReference type="EMBL" id="AP013062">
    <property type="protein sequence ID" value="BAO94103.1"/>
    <property type="molecule type" value="Genomic_DNA"/>
</dbReference>
<dbReference type="HOGENOM" id="CLU_2477368_0_0_4"/>